<evidence type="ECO:0000313" key="2">
    <source>
        <dbReference type="EMBL" id="CNU42275.1"/>
    </source>
</evidence>
<protein>
    <submittedName>
        <fullName evidence="2">Uncharacterized protein</fullName>
    </submittedName>
</protein>
<feature type="region of interest" description="Disordered" evidence="1">
    <location>
        <begin position="292"/>
        <end position="312"/>
    </location>
</feature>
<gene>
    <name evidence="2" type="ORF">ERS008207_02655</name>
</gene>
<feature type="region of interest" description="Disordered" evidence="1">
    <location>
        <begin position="202"/>
        <end position="230"/>
    </location>
</feature>
<proteinExistence type="predicted"/>
<feature type="compositionally biased region" description="Polar residues" evidence="1">
    <location>
        <begin position="300"/>
        <end position="312"/>
    </location>
</feature>
<reference evidence="2 3" key="1">
    <citation type="submission" date="2015-03" db="EMBL/GenBank/DDBJ databases">
        <authorList>
            <consortium name="Pathogen Informatics"/>
        </authorList>
    </citation>
    <scope>NUCLEOTIDE SEQUENCE [LARGE SCALE GENOMIC DNA]</scope>
    <source>
        <strain evidence="2 3">D4891</strain>
    </source>
</reference>
<evidence type="ECO:0000256" key="1">
    <source>
        <dbReference type="SAM" id="MobiDB-lite"/>
    </source>
</evidence>
<accession>A0A655D353</accession>
<organism evidence="2 3">
    <name type="scientific">Salmonella enterica subsp. enterica serovar Bovismorbificans</name>
    <dbReference type="NCBI Taxonomy" id="58097"/>
    <lineage>
        <taxon>Bacteria</taxon>
        <taxon>Pseudomonadati</taxon>
        <taxon>Pseudomonadota</taxon>
        <taxon>Gammaproteobacteria</taxon>
        <taxon>Enterobacterales</taxon>
        <taxon>Enterobacteriaceae</taxon>
        <taxon>Salmonella</taxon>
    </lineage>
</organism>
<sequence>MQAVACDQPVYGYDAGIVRKFGTQRQNQERAGTQHHTNGEFHRHRQRIAHPVIDSGQNRAADNDPEWVQRLILFRFERDTENRVLDVTNGKEVQRRRHLAVQYEEDNRLQHQNKGDDHFTACRAVHGKRFFTEDNDDAKSDYAQHHTRDILVVQQPGGDRNQNDNTHDCQQQITEVDRFKVGFGTVAFHPALAESKVNDGYQHTDDAKRKRGAPAITRRQPRRRQHREEGADVDGHIIHRKCAVETRIVLRVTGRQQGRRVSFKQTVTHSDSRHAHIDDASVMTRPCDQRITDSQHHGTQHNNAFGAQNFIT</sequence>
<dbReference type="Proteomes" id="UP000042394">
    <property type="component" value="Unassembled WGS sequence"/>
</dbReference>
<dbReference type="AlphaFoldDB" id="A0A655D353"/>
<evidence type="ECO:0000313" key="3">
    <source>
        <dbReference type="Proteomes" id="UP000042394"/>
    </source>
</evidence>
<dbReference type="EMBL" id="CQPD01000026">
    <property type="protein sequence ID" value="CNU42275.1"/>
    <property type="molecule type" value="Genomic_DNA"/>
</dbReference>
<name>A0A655D353_SALET</name>